<keyword evidence="3" id="KW-0812">Transmembrane</keyword>
<reference evidence="5 6" key="1">
    <citation type="submission" date="2017-12" db="EMBL/GenBank/DDBJ databases">
        <title>Phylogenetic diversity of female urinary microbiome.</title>
        <authorList>
            <person name="Thomas-White K."/>
            <person name="Wolfe A.J."/>
        </authorList>
    </citation>
    <scope>NUCLEOTIDE SEQUENCE [LARGE SCALE GENOMIC DNA]</scope>
    <source>
        <strain evidence="5 6">UMB0319</strain>
    </source>
</reference>
<keyword evidence="1" id="KW-0813">Transport</keyword>
<dbReference type="PANTHER" id="PTHR30097:SF4">
    <property type="entry name" value="SLR6042 PROTEIN"/>
    <property type="match status" value="1"/>
</dbReference>
<feature type="compositionally biased region" description="Basic and acidic residues" evidence="2">
    <location>
        <begin position="266"/>
        <end position="277"/>
    </location>
</feature>
<dbReference type="GeneID" id="81708121"/>
<organism evidence="5 6">
    <name type="scientific">Actinomyces urogenitalis</name>
    <dbReference type="NCBI Taxonomy" id="103621"/>
    <lineage>
        <taxon>Bacteria</taxon>
        <taxon>Bacillati</taxon>
        <taxon>Actinomycetota</taxon>
        <taxon>Actinomycetes</taxon>
        <taxon>Actinomycetales</taxon>
        <taxon>Actinomycetaceae</taxon>
        <taxon>Actinomyces</taxon>
    </lineage>
</organism>
<dbReference type="Gene3D" id="2.40.420.20">
    <property type="match status" value="1"/>
</dbReference>
<dbReference type="GO" id="GO:0015679">
    <property type="term" value="P:plasma membrane copper ion transport"/>
    <property type="evidence" value="ECO:0007669"/>
    <property type="project" value="TreeGrafter"/>
</dbReference>
<evidence type="ECO:0000256" key="1">
    <source>
        <dbReference type="ARBA" id="ARBA00022448"/>
    </source>
</evidence>
<dbReference type="RefSeq" id="WP_006548909.1">
    <property type="nucleotide sequence ID" value="NZ_CP136961.1"/>
</dbReference>
<sequence>MAHDQKNSATSVEPRRSKKKWAVAATIAFLVLAGSGAAIGTHYYGQTQAADSEAQSFTGSTEKIAKGTLSGETSLTATLRYSNSHGVASGFDGVVTSLPKPGDIIGQGQELAEVGDEPSYLMHGSVPAWRELNIDSTNGEDIHQLETALKELGFFEDEPDNCFDWVTRKAVVAWQKANGLRQTGTIPLGRIVFEPHDLRVGQLSVRPGDRTSVGAELYKATSTTQTVEAEIPLANQSLATIGREVSLHLPDGTTTTGKIATVGTPTDKKSSESSDQKTRIIPVTITPDDPEKTSAFQEASITIGLPSESKENVLHVPVSALIALDSKTFGVEIVNPDGTTKKVPVTTGLFAAGRVEISGEGIAEGDSVVVPKQ</sequence>
<gene>
    <name evidence="5" type="ORF">CYJ26_04130</name>
</gene>
<keyword evidence="3" id="KW-0472">Membrane</keyword>
<dbReference type="InterPro" id="IPR051909">
    <property type="entry name" value="MFP_Cation_Efflux"/>
</dbReference>
<dbReference type="Gene3D" id="1.10.101.10">
    <property type="entry name" value="PGBD-like superfamily/PGBD"/>
    <property type="match status" value="1"/>
</dbReference>
<feature type="region of interest" description="Disordered" evidence="2">
    <location>
        <begin position="249"/>
        <end position="277"/>
    </location>
</feature>
<dbReference type="InterPro" id="IPR036365">
    <property type="entry name" value="PGBD-like_sf"/>
</dbReference>
<evidence type="ECO:0000259" key="4">
    <source>
        <dbReference type="Pfam" id="PF01471"/>
    </source>
</evidence>
<feature type="domain" description="Peptidoglycan binding-like" evidence="4">
    <location>
        <begin position="138"/>
        <end position="184"/>
    </location>
</feature>
<dbReference type="AlphaFoldDB" id="A0A2I1KUJ9"/>
<evidence type="ECO:0000256" key="2">
    <source>
        <dbReference type="SAM" id="MobiDB-lite"/>
    </source>
</evidence>
<dbReference type="InterPro" id="IPR036366">
    <property type="entry name" value="PGBDSf"/>
</dbReference>
<evidence type="ECO:0000256" key="3">
    <source>
        <dbReference type="SAM" id="Phobius"/>
    </source>
</evidence>
<dbReference type="GO" id="GO:0060003">
    <property type="term" value="P:copper ion export"/>
    <property type="evidence" value="ECO:0007669"/>
    <property type="project" value="TreeGrafter"/>
</dbReference>
<dbReference type="SUPFAM" id="SSF47090">
    <property type="entry name" value="PGBD-like"/>
    <property type="match status" value="1"/>
</dbReference>
<keyword evidence="3" id="KW-1133">Transmembrane helix</keyword>
<dbReference type="Proteomes" id="UP000234778">
    <property type="component" value="Unassembled WGS sequence"/>
</dbReference>
<dbReference type="PANTHER" id="PTHR30097">
    <property type="entry name" value="CATION EFFLUX SYSTEM PROTEIN CUSB"/>
    <property type="match status" value="1"/>
</dbReference>
<comment type="caution">
    <text evidence="5">The sequence shown here is derived from an EMBL/GenBank/DDBJ whole genome shotgun (WGS) entry which is preliminary data.</text>
</comment>
<dbReference type="Pfam" id="PF01471">
    <property type="entry name" value="PG_binding_1"/>
    <property type="match status" value="1"/>
</dbReference>
<evidence type="ECO:0000313" key="6">
    <source>
        <dbReference type="Proteomes" id="UP000234778"/>
    </source>
</evidence>
<name>A0A2I1KUJ9_9ACTO</name>
<feature type="transmembrane region" description="Helical" evidence="3">
    <location>
        <begin position="21"/>
        <end position="44"/>
    </location>
</feature>
<accession>A0A2I1KUJ9</accession>
<dbReference type="EMBL" id="PKHA01000002">
    <property type="protein sequence ID" value="PKY99304.1"/>
    <property type="molecule type" value="Genomic_DNA"/>
</dbReference>
<evidence type="ECO:0000313" key="5">
    <source>
        <dbReference type="EMBL" id="PKY99304.1"/>
    </source>
</evidence>
<feature type="compositionally biased region" description="Low complexity" evidence="2">
    <location>
        <begin position="252"/>
        <end position="265"/>
    </location>
</feature>
<proteinExistence type="predicted"/>
<dbReference type="InterPro" id="IPR002477">
    <property type="entry name" value="Peptidoglycan-bd-like"/>
</dbReference>
<dbReference type="GO" id="GO:0030313">
    <property type="term" value="C:cell envelope"/>
    <property type="evidence" value="ECO:0007669"/>
    <property type="project" value="TreeGrafter"/>
</dbReference>
<protein>
    <submittedName>
        <fullName evidence="5">Peptidoglycan-binding protein</fullName>
    </submittedName>
</protein>